<keyword evidence="10" id="KW-1185">Reference proteome</keyword>
<evidence type="ECO:0000256" key="5">
    <source>
        <dbReference type="PROSITE-ProRule" id="PRU00108"/>
    </source>
</evidence>
<feature type="domain" description="Homeobox" evidence="8">
    <location>
        <begin position="119"/>
        <end position="179"/>
    </location>
</feature>
<gene>
    <name evidence="9" type="primary">DLX4</name>
</gene>
<dbReference type="GO" id="GO:0005654">
    <property type="term" value="C:nucleoplasm"/>
    <property type="evidence" value="ECO:0007669"/>
    <property type="project" value="Ensembl"/>
</dbReference>
<comment type="similarity">
    <text evidence="1">Belongs to the distal-less homeobox family.</text>
</comment>
<evidence type="ECO:0000256" key="7">
    <source>
        <dbReference type="SAM" id="MobiDB-lite"/>
    </source>
</evidence>
<dbReference type="FunCoup" id="F7FUE8">
    <property type="interactions" value="594"/>
</dbReference>
<dbReference type="Bgee" id="ENSMODG00000012104">
    <property type="expression patterns" value="Expressed in spermatid and 15 other cell types or tissues"/>
</dbReference>
<dbReference type="Ensembl" id="ENSMODT00000015442.4">
    <property type="protein sequence ID" value="ENSMODP00000015160.3"/>
    <property type="gene ID" value="ENSMODG00000012104.4"/>
</dbReference>
<dbReference type="InterPro" id="IPR050460">
    <property type="entry name" value="Distal-less_Homeobox_TF"/>
</dbReference>
<keyword evidence="4 5" id="KW-0539">Nucleus</keyword>
<dbReference type="OMA" id="GNNFGAW"/>
<dbReference type="InterPro" id="IPR017970">
    <property type="entry name" value="Homeobox_CS"/>
</dbReference>
<keyword evidence="2 5" id="KW-0238">DNA-binding</keyword>
<keyword evidence="3 5" id="KW-0371">Homeobox</keyword>
<evidence type="ECO:0000313" key="10">
    <source>
        <dbReference type="Proteomes" id="UP000002280"/>
    </source>
</evidence>
<feature type="DNA-binding region" description="Homeobox" evidence="5">
    <location>
        <begin position="121"/>
        <end position="180"/>
    </location>
</feature>
<dbReference type="GO" id="GO:0030154">
    <property type="term" value="P:cell differentiation"/>
    <property type="evidence" value="ECO:0000318"/>
    <property type="project" value="GO_Central"/>
</dbReference>
<dbReference type="eggNOG" id="KOG0850">
    <property type="taxonomic scope" value="Eukaryota"/>
</dbReference>
<proteinExistence type="inferred from homology"/>
<reference evidence="9" key="3">
    <citation type="submission" date="2025-09" db="UniProtKB">
        <authorList>
            <consortium name="Ensembl"/>
        </authorList>
    </citation>
    <scope>IDENTIFICATION</scope>
</reference>
<evidence type="ECO:0000256" key="2">
    <source>
        <dbReference type="ARBA" id="ARBA00023125"/>
    </source>
</evidence>
<evidence type="ECO:0000256" key="1">
    <source>
        <dbReference type="ARBA" id="ARBA00007916"/>
    </source>
</evidence>
<evidence type="ECO:0000256" key="6">
    <source>
        <dbReference type="RuleBase" id="RU000682"/>
    </source>
</evidence>
<reference evidence="9" key="2">
    <citation type="submission" date="2025-08" db="UniProtKB">
        <authorList>
            <consortium name="Ensembl"/>
        </authorList>
    </citation>
    <scope>IDENTIFICATION</scope>
</reference>
<dbReference type="SMART" id="SM00389">
    <property type="entry name" value="HOX"/>
    <property type="match status" value="1"/>
</dbReference>
<dbReference type="InterPro" id="IPR001356">
    <property type="entry name" value="HD"/>
</dbReference>
<dbReference type="PANTHER" id="PTHR24327">
    <property type="entry name" value="HOMEOBOX PROTEIN"/>
    <property type="match status" value="1"/>
</dbReference>
<reference evidence="9 10" key="1">
    <citation type="journal article" date="2007" name="Nature">
        <title>Genome of the marsupial Monodelphis domestica reveals innovation in non-coding sequences.</title>
        <authorList>
            <person name="Mikkelsen T.S."/>
            <person name="Wakefield M.J."/>
            <person name="Aken B."/>
            <person name="Amemiya C.T."/>
            <person name="Chang J.L."/>
            <person name="Duke S."/>
            <person name="Garber M."/>
            <person name="Gentles A.J."/>
            <person name="Goodstadt L."/>
            <person name="Heger A."/>
            <person name="Jurka J."/>
            <person name="Kamal M."/>
            <person name="Mauceli E."/>
            <person name="Searle S.M."/>
            <person name="Sharpe T."/>
            <person name="Baker M.L."/>
            <person name="Batzer M.A."/>
            <person name="Benos P.V."/>
            <person name="Belov K."/>
            <person name="Clamp M."/>
            <person name="Cook A."/>
            <person name="Cuff J."/>
            <person name="Das R."/>
            <person name="Davidow L."/>
            <person name="Deakin J.E."/>
            <person name="Fazzari M.J."/>
            <person name="Glass J.L."/>
            <person name="Grabherr M."/>
            <person name="Greally J.M."/>
            <person name="Gu W."/>
            <person name="Hore T.A."/>
            <person name="Huttley G.A."/>
            <person name="Kleber M."/>
            <person name="Jirtle R.L."/>
            <person name="Koina E."/>
            <person name="Lee J.T."/>
            <person name="Mahony S."/>
            <person name="Marra M.A."/>
            <person name="Miller R.D."/>
            <person name="Nicholls R.D."/>
            <person name="Oda M."/>
            <person name="Papenfuss A.T."/>
            <person name="Parra Z.E."/>
            <person name="Pollock D.D."/>
            <person name="Ray D.A."/>
            <person name="Schein J.E."/>
            <person name="Speed T.P."/>
            <person name="Thompson K."/>
            <person name="VandeBerg J.L."/>
            <person name="Wade C.M."/>
            <person name="Walker J.A."/>
            <person name="Waters P.D."/>
            <person name="Webber C."/>
            <person name="Weidman J.R."/>
            <person name="Xie X."/>
            <person name="Zody M.C."/>
            <person name="Baldwin J."/>
            <person name="Abdouelleil A."/>
            <person name="Abdulkadir J."/>
            <person name="Abebe A."/>
            <person name="Abera B."/>
            <person name="Abreu J."/>
            <person name="Acer S.C."/>
            <person name="Aftuck L."/>
            <person name="Alexander A."/>
            <person name="An P."/>
            <person name="Anderson E."/>
            <person name="Anderson S."/>
            <person name="Arachi H."/>
            <person name="Azer M."/>
            <person name="Bachantsang P."/>
            <person name="Barry A."/>
            <person name="Bayul T."/>
            <person name="Berlin A."/>
            <person name="Bessette D."/>
            <person name="Bloom T."/>
            <person name="Bloom T."/>
            <person name="Boguslavskiy L."/>
            <person name="Bonnet C."/>
            <person name="Boukhgalter B."/>
            <person name="Bourzgui I."/>
            <person name="Brown A."/>
            <person name="Cahill P."/>
            <person name="Channer S."/>
            <person name="Cheshatsang Y."/>
            <person name="Chuda L."/>
            <person name="Citroen M."/>
            <person name="Collymore A."/>
            <person name="Cooke P."/>
            <person name="Costello M."/>
            <person name="D'Aco K."/>
            <person name="Daza R."/>
            <person name="De Haan G."/>
            <person name="DeGray S."/>
            <person name="DeMaso C."/>
            <person name="Dhargay N."/>
            <person name="Dooley K."/>
            <person name="Dooley E."/>
            <person name="Doricent M."/>
            <person name="Dorje P."/>
            <person name="Dorjee K."/>
            <person name="Dupes A."/>
            <person name="Elong R."/>
            <person name="Falk J."/>
            <person name="Farina A."/>
            <person name="Faro S."/>
            <person name="Ferguson D."/>
            <person name="Fisher S."/>
            <person name="Foley C.D."/>
            <person name="Franke A."/>
            <person name="Friedrich D."/>
            <person name="Gadbois L."/>
            <person name="Gearin G."/>
            <person name="Gearin C.R."/>
            <person name="Giannoukos G."/>
            <person name="Goode T."/>
            <person name="Graham J."/>
            <person name="Grandbois E."/>
            <person name="Grewal S."/>
            <person name="Gyaltsen K."/>
            <person name="Hafez N."/>
            <person name="Hagos B."/>
            <person name="Hall J."/>
            <person name="Henson C."/>
            <person name="Hollinger A."/>
            <person name="Honan T."/>
            <person name="Huard M.D."/>
            <person name="Hughes L."/>
            <person name="Hurhula B."/>
            <person name="Husby M.E."/>
            <person name="Kamat A."/>
            <person name="Kanga B."/>
            <person name="Kashin S."/>
            <person name="Khazanovich D."/>
            <person name="Kisner P."/>
            <person name="Lance K."/>
            <person name="Lara M."/>
            <person name="Lee W."/>
            <person name="Lennon N."/>
            <person name="Letendre F."/>
            <person name="LeVine R."/>
            <person name="Lipovsky A."/>
            <person name="Liu X."/>
            <person name="Liu J."/>
            <person name="Liu S."/>
            <person name="Lokyitsang T."/>
            <person name="Lokyitsang Y."/>
            <person name="Lubonja R."/>
            <person name="Lui A."/>
            <person name="MacDonald P."/>
            <person name="Magnisalis V."/>
            <person name="Maru K."/>
            <person name="Matthews C."/>
            <person name="McCusker W."/>
            <person name="McDonough S."/>
            <person name="Mehta T."/>
            <person name="Meldrim J."/>
            <person name="Meneus L."/>
            <person name="Mihai O."/>
            <person name="Mihalev A."/>
            <person name="Mihova T."/>
            <person name="Mittelman R."/>
            <person name="Mlenga V."/>
            <person name="Montmayeur A."/>
            <person name="Mulrain L."/>
            <person name="Navidi A."/>
            <person name="Naylor J."/>
            <person name="Negash T."/>
            <person name="Nguyen T."/>
            <person name="Nguyen N."/>
            <person name="Nicol R."/>
            <person name="Norbu C."/>
            <person name="Norbu N."/>
            <person name="Novod N."/>
            <person name="O'Neill B."/>
            <person name="Osman S."/>
            <person name="Markiewicz E."/>
            <person name="Oyono O.L."/>
            <person name="Patti C."/>
            <person name="Phunkhang P."/>
            <person name="Pierre F."/>
            <person name="Priest M."/>
            <person name="Raghuraman S."/>
            <person name="Rege F."/>
            <person name="Reyes R."/>
            <person name="Rise C."/>
            <person name="Rogov P."/>
            <person name="Ross K."/>
            <person name="Ryan E."/>
            <person name="Settipalli S."/>
            <person name="Shea T."/>
            <person name="Sherpa N."/>
            <person name="Shi L."/>
            <person name="Shih D."/>
            <person name="Sparrow T."/>
            <person name="Spaulding J."/>
            <person name="Stalker J."/>
            <person name="Stange-Thomann N."/>
            <person name="Stavropoulos S."/>
            <person name="Stone C."/>
            <person name="Strader C."/>
            <person name="Tesfaye S."/>
            <person name="Thomson T."/>
            <person name="Thoulutsang Y."/>
            <person name="Thoulutsang D."/>
            <person name="Topham K."/>
            <person name="Topping I."/>
            <person name="Tsamla T."/>
            <person name="Vassiliev H."/>
            <person name="Vo A."/>
            <person name="Wangchuk T."/>
            <person name="Wangdi T."/>
            <person name="Weiand M."/>
            <person name="Wilkinson J."/>
            <person name="Wilson A."/>
            <person name="Yadav S."/>
            <person name="Young G."/>
            <person name="Yu Q."/>
            <person name="Zembek L."/>
            <person name="Zhong D."/>
            <person name="Zimmer A."/>
            <person name="Zwirko Z."/>
            <person name="Jaffe D.B."/>
            <person name="Alvarez P."/>
            <person name="Brockman W."/>
            <person name="Butler J."/>
            <person name="Chin C."/>
            <person name="Gnerre S."/>
            <person name="MacCallum I."/>
            <person name="Graves J.A."/>
            <person name="Ponting C.P."/>
            <person name="Breen M."/>
            <person name="Samollow P.B."/>
            <person name="Lander E.S."/>
            <person name="Lindblad-Toh K."/>
        </authorList>
    </citation>
    <scope>NUCLEOTIDE SEQUENCE [LARGE SCALE GENOMIC DNA]</scope>
</reference>
<sequence length="266" mass="28880">MTSLPSTLLGPAASKAPFQDFAPAPPPSHSLSPYPRSLQSSSPEPPEGPYGAPQPYGCAVGYPYVSPPAPSGPHLPYQQPGTASLHLRGPAVNLQAVADLEKPLGLSQPEGFQLNGRNKKLRKPRTIYSSLQLQHLNQRFQHTQYLALPERAQLAAQLGLTQTQVKIWFQNKRSKYKKIMKQGSNVQEGELLGALPALSPPLPSLWDLPRPRTLPTGGYVNSFGTWYQQQHPPEALAAPQMMAYMSPSGLNSLSGQPLPEIPCLLS</sequence>
<dbReference type="PANTHER" id="PTHR24327:SF21">
    <property type="entry name" value="HOMEOBOX PROTEIN DLX-4"/>
    <property type="match status" value="1"/>
</dbReference>
<dbReference type="PRINTS" id="PR00031">
    <property type="entry name" value="HTHREPRESSR"/>
</dbReference>
<dbReference type="PROSITE" id="PS00027">
    <property type="entry name" value="HOMEOBOX_1"/>
    <property type="match status" value="1"/>
</dbReference>
<comment type="subcellular location">
    <subcellularLocation>
        <location evidence="5 6">Nucleus</location>
    </subcellularLocation>
</comment>
<organism evidence="9 10">
    <name type="scientific">Monodelphis domestica</name>
    <name type="common">Gray short-tailed opossum</name>
    <dbReference type="NCBI Taxonomy" id="13616"/>
    <lineage>
        <taxon>Eukaryota</taxon>
        <taxon>Metazoa</taxon>
        <taxon>Chordata</taxon>
        <taxon>Craniata</taxon>
        <taxon>Vertebrata</taxon>
        <taxon>Euteleostomi</taxon>
        <taxon>Mammalia</taxon>
        <taxon>Metatheria</taxon>
        <taxon>Didelphimorphia</taxon>
        <taxon>Didelphidae</taxon>
        <taxon>Monodelphis</taxon>
    </lineage>
</organism>
<evidence type="ECO:0000259" key="8">
    <source>
        <dbReference type="PROSITE" id="PS50071"/>
    </source>
</evidence>
<evidence type="ECO:0000256" key="4">
    <source>
        <dbReference type="ARBA" id="ARBA00023242"/>
    </source>
</evidence>
<dbReference type="GO" id="GO:0000978">
    <property type="term" value="F:RNA polymerase II cis-regulatory region sequence-specific DNA binding"/>
    <property type="evidence" value="ECO:0000318"/>
    <property type="project" value="GO_Central"/>
</dbReference>
<dbReference type="PRINTS" id="PR00024">
    <property type="entry name" value="HOMEOBOX"/>
</dbReference>
<dbReference type="Proteomes" id="UP000002280">
    <property type="component" value="Chromosome 2"/>
</dbReference>
<evidence type="ECO:0000256" key="3">
    <source>
        <dbReference type="ARBA" id="ARBA00023155"/>
    </source>
</evidence>
<evidence type="ECO:0000313" key="9">
    <source>
        <dbReference type="Ensembl" id="ENSMODP00000015160.3"/>
    </source>
</evidence>
<dbReference type="Pfam" id="PF00046">
    <property type="entry name" value="Homeodomain"/>
    <property type="match status" value="1"/>
</dbReference>
<dbReference type="SUPFAM" id="SSF46689">
    <property type="entry name" value="Homeodomain-like"/>
    <property type="match status" value="1"/>
</dbReference>
<dbReference type="HOGENOM" id="CLU_074733_2_1_1"/>
<dbReference type="CDD" id="cd00086">
    <property type="entry name" value="homeodomain"/>
    <property type="match status" value="1"/>
</dbReference>
<name>F7FUE8_MONDO</name>
<accession>F7FUE8</accession>
<dbReference type="GO" id="GO:0006357">
    <property type="term" value="P:regulation of transcription by RNA polymerase II"/>
    <property type="evidence" value="ECO:0000318"/>
    <property type="project" value="GO_Central"/>
</dbReference>
<dbReference type="AlphaFoldDB" id="F7FUE8"/>
<feature type="compositionally biased region" description="Low complexity" evidence="7">
    <location>
        <begin position="29"/>
        <end position="42"/>
    </location>
</feature>
<dbReference type="PROSITE" id="PS50071">
    <property type="entry name" value="HOMEOBOX_2"/>
    <property type="match status" value="1"/>
</dbReference>
<dbReference type="GO" id="GO:0001227">
    <property type="term" value="F:DNA-binding transcription repressor activity, RNA polymerase II-specific"/>
    <property type="evidence" value="ECO:0007669"/>
    <property type="project" value="Ensembl"/>
</dbReference>
<feature type="region of interest" description="Disordered" evidence="7">
    <location>
        <begin position="1"/>
        <end position="53"/>
    </location>
</feature>
<dbReference type="InParanoid" id="F7FUE8"/>
<dbReference type="GO" id="GO:0000981">
    <property type="term" value="F:DNA-binding transcription factor activity, RNA polymerase II-specific"/>
    <property type="evidence" value="ECO:0000318"/>
    <property type="project" value="GO_Central"/>
</dbReference>
<dbReference type="FunFam" id="1.10.10.60:FF:000707">
    <property type="entry name" value="Dlx"/>
    <property type="match status" value="1"/>
</dbReference>
<dbReference type="GO" id="GO:0048706">
    <property type="term" value="P:embryonic skeletal system development"/>
    <property type="evidence" value="ECO:0000318"/>
    <property type="project" value="GO_Central"/>
</dbReference>
<protein>
    <submittedName>
        <fullName evidence="9">Distal-less homeobox 4</fullName>
    </submittedName>
</protein>
<dbReference type="GO" id="GO:0005634">
    <property type="term" value="C:nucleus"/>
    <property type="evidence" value="ECO:0000318"/>
    <property type="project" value="GO_Central"/>
</dbReference>
<dbReference type="InterPro" id="IPR009057">
    <property type="entry name" value="Homeodomain-like_sf"/>
</dbReference>
<dbReference type="InterPro" id="IPR000047">
    <property type="entry name" value="HTH_motif"/>
</dbReference>
<dbReference type="Gene3D" id="1.10.10.60">
    <property type="entry name" value="Homeodomain-like"/>
    <property type="match status" value="1"/>
</dbReference>
<dbReference type="GeneTree" id="ENSGT00940000162259"/>
<dbReference type="InterPro" id="IPR020479">
    <property type="entry name" value="HD_metazoa"/>
</dbReference>